<dbReference type="InterPro" id="IPR002491">
    <property type="entry name" value="ABC_transptr_periplasmic_BD"/>
</dbReference>
<proteinExistence type="predicted"/>
<dbReference type="Gene3D" id="3.40.50.1980">
    <property type="entry name" value="Nitrogenase molybdenum iron protein domain"/>
    <property type="match status" value="2"/>
</dbReference>
<dbReference type="Pfam" id="PF01497">
    <property type="entry name" value="Peripla_BP_2"/>
    <property type="match status" value="1"/>
</dbReference>
<dbReference type="Proteomes" id="UP001232973">
    <property type="component" value="Unassembled WGS sequence"/>
</dbReference>
<dbReference type="PANTHER" id="PTHR42860">
    <property type="entry name" value="VITAMIN B12-BINDING PROTEIN"/>
    <property type="match status" value="1"/>
</dbReference>
<sequence>MQSSFRIASLCPSNTELLCALGLADAIIATDSYSDFPPDVVGPLPKLGPDLSIDIAQLAALQPDLVVSSLTVPGMERVVQAVEDAGLAQVTLSPARIEDIVADANTIAQALPTSLRQTLRIPQFVDDFERRLDRVAKATASVAHRPGLYWEWWPQPVFSPGRDNWLTEVSALAGARNIFEDQPGPQVRDETGERVCAANPDVFLAVWTGIPQHKVPLAKIKTRRGAWQQTPAFQTAQLFILSEGLFCRPSPRLLDGLEQLVGLLHPDAAQRAGLARPEAYGPMRTADGTWLGGQTPPPSMPRTQKRRG</sequence>
<dbReference type="RefSeq" id="WP_274455645.1">
    <property type="nucleotide sequence ID" value="NZ_CP067097.1"/>
</dbReference>
<evidence type="ECO:0000313" key="3">
    <source>
        <dbReference type="EMBL" id="MDQ0188225.1"/>
    </source>
</evidence>
<name>A0ABT9XDL0_9BACL</name>
<feature type="domain" description="Fe/B12 periplasmic-binding" evidence="2">
    <location>
        <begin position="6"/>
        <end position="268"/>
    </location>
</feature>
<accession>A0ABT9XDL0</accession>
<reference evidence="3 4" key="1">
    <citation type="submission" date="2023-07" db="EMBL/GenBank/DDBJ databases">
        <title>Genomic Encyclopedia of Type Strains, Phase IV (KMG-IV): sequencing the most valuable type-strain genomes for metagenomic binning, comparative biology and taxonomic classification.</title>
        <authorList>
            <person name="Goeker M."/>
        </authorList>
    </citation>
    <scope>NUCLEOTIDE SEQUENCE [LARGE SCALE GENOMIC DNA]</scope>
    <source>
        <strain evidence="3 4">DSM 4006</strain>
    </source>
</reference>
<gene>
    <name evidence="3" type="ORF">J2S03_000029</name>
</gene>
<dbReference type="SUPFAM" id="SSF53807">
    <property type="entry name" value="Helical backbone' metal receptor"/>
    <property type="match status" value="1"/>
</dbReference>
<dbReference type="EMBL" id="JAUSTP010000001">
    <property type="protein sequence ID" value="MDQ0188225.1"/>
    <property type="molecule type" value="Genomic_DNA"/>
</dbReference>
<protein>
    <submittedName>
        <fullName evidence="3">Iron complex transport system substrate-binding protein</fullName>
    </submittedName>
</protein>
<evidence type="ECO:0000313" key="4">
    <source>
        <dbReference type="Proteomes" id="UP001232973"/>
    </source>
</evidence>
<dbReference type="PROSITE" id="PS50983">
    <property type="entry name" value="FE_B12_PBP"/>
    <property type="match status" value="1"/>
</dbReference>
<keyword evidence="4" id="KW-1185">Reference proteome</keyword>
<feature type="region of interest" description="Disordered" evidence="1">
    <location>
        <begin position="278"/>
        <end position="308"/>
    </location>
</feature>
<evidence type="ECO:0000256" key="1">
    <source>
        <dbReference type="SAM" id="MobiDB-lite"/>
    </source>
</evidence>
<evidence type="ECO:0000259" key="2">
    <source>
        <dbReference type="PROSITE" id="PS50983"/>
    </source>
</evidence>
<dbReference type="PANTHER" id="PTHR42860:SF2">
    <property type="entry name" value="BLL4160 PROTEIN"/>
    <property type="match status" value="1"/>
</dbReference>
<comment type="caution">
    <text evidence="3">The sequence shown here is derived from an EMBL/GenBank/DDBJ whole genome shotgun (WGS) entry which is preliminary data.</text>
</comment>
<organism evidence="3 4">
    <name type="scientific">Alicyclobacillus cycloheptanicus</name>
    <dbReference type="NCBI Taxonomy" id="1457"/>
    <lineage>
        <taxon>Bacteria</taxon>
        <taxon>Bacillati</taxon>
        <taxon>Bacillota</taxon>
        <taxon>Bacilli</taxon>
        <taxon>Bacillales</taxon>
        <taxon>Alicyclobacillaceae</taxon>
        <taxon>Alicyclobacillus</taxon>
    </lineage>
</organism>
<dbReference type="InterPro" id="IPR051030">
    <property type="entry name" value="Vitamin_B12-ABC_binding"/>
</dbReference>